<evidence type="ECO:0000256" key="10">
    <source>
        <dbReference type="RuleBase" id="RU004504"/>
    </source>
</evidence>
<dbReference type="Gene3D" id="1.10.260.50">
    <property type="match status" value="1"/>
</dbReference>
<dbReference type="SUPFAM" id="SSF53383">
    <property type="entry name" value="PLP-dependent transferases"/>
    <property type="match status" value="1"/>
</dbReference>
<dbReference type="InterPro" id="IPR015424">
    <property type="entry name" value="PyrdxlP-dep_Trfase"/>
</dbReference>
<dbReference type="InterPro" id="IPR015422">
    <property type="entry name" value="PyrdxlP-dep_Trfase_small"/>
</dbReference>
<dbReference type="PROSITE" id="PS00595">
    <property type="entry name" value="AA_TRANSFER_CLASS_5"/>
    <property type="match status" value="1"/>
</dbReference>
<dbReference type="InterPro" id="IPR016454">
    <property type="entry name" value="Cysteine_dSase"/>
</dbReference>
<dbReference type="Pfam" id="PF00266">
    <property type="entry name" value="Aminotran_5"/>
    <property type="match status" value="1"/>
</dbReference>
<accession>A0ABN2TYZ7</accession>
<proteinExistence type="inferred from homology"/>
<evidence type="ECO:0000256" key="5">
    <source>
        <dbReference type="ARBA" id="ARBA00022723"/>
    </source>
</evidence>
<organism evidence="12 13">
    <name type="scientific">Yaniella flava</name>
    <dbReference type="NCBI Taxonomy" id="287930"/>
    <lineage>
        <taxon>Bacteria</taxon>
        <taxon>Bacillati</taxon>
        <taxon>Actinomycetota</taxon>
        <taxon>Actinomycetes</taxon>
        <taxon>Micrococcales</taxon>
        <taxon>Micrococcaceae</taxon>
        <taxon>Yaniella</taxon>
    </lineage>
</organism>
<protein>
    <recommendedName>
        <fullName evidence="3">cysteine desulfurase</fullName>
        <ecNumber evidence="3">2.8.1.7</ecNumber>
    </recommendedName>
</protein>
<keyword evidence="6" id="KW-0663">Pyridoxal phosphate</keyword>
<evidence type="ECO:0000256" key="4">
    <source>
        <dbReference type="ARBA" id="ARBA00022679"/>
    </source>
</evidence>
<dbReference type="InterPro" id="IPR020578">
    <property type="entry name" value="Aminotrans_V_PyrdxlP_BS"/>
</dbReference>
<dbReference type="EC" id="2.8.1.7" evidence="3"/>
<comment type="similarity">
    <text evidence="2">Belongs to the class-V pyridoxal-phosphate-dependent aminotransferase family. NifS/IscS subfamily.</text>
</comment>
<dbReference type="Proteomes" id="UP001501461">
    <property type="component" value="Unassembled WGS sequence"/>
</dbReference>
<gene>
    <name evidence="12" type="ORF">GCM10009720_00560</name>
</gene>
<dbReference type="Gene3D" id="3.90.1150.10">
    <property type="entry name" value="Aspartate Aminotransferase, domain 1"/>
    <property type="match status" value="1"/>
</dbReference>
<sequence>MLYLDAAATAPLRPQAREAMLRILDGGPANASSVHTAGKQAKSVLQQARHQVASAVGARDSEVVFTAGGTEANNLALKGIAVANPRGKHIVTTAIEHSSIRRSCEFLARVAGFEITEIGVDEHGRVDETAALAAIRDDTTLVSVGLANGEVGTVQSIDQIAEAAHRVGAVMHTDAVQAAASLPVNFGTGGWPGAAVDAMSVASHKFGGPQGAGALLVRRGIAFEPLLHGGGQEAGQRAGTENMAAIAGFGAAVAAVMSQAGNRAAAMVIQRDAFVTRLVEAIPGAQLTGHPTERVPNHASFVIEGISGESMLVDLDVAGIAASSGSACSAGKKEPSGILLAMGYDPDVAVTALRFTFPDPLDDAAFEQLLDKALGVLSRQAG</sequence>
<evidence type="ECO:0000313" key="12">
    <source>
        <dbReference type="EMBL" id="GAA2024709.1"/>
    </source>
</evidence>
<evidence type="ECO:0000256" key="1">
    <source>
        <dbReference type="ARBA" id="ARBA00001933"/>
    </source>
</evidence>
<feature type="domain" description="Aminotransferase class V" evidence="11">
    <location>
        <begin position="3"/>
        <end position="336"/>
    </location>
</feature>
<keyword evidence="13" id="KW-1185">Reference proteome</keyword>
<dbReference type="InterPro" id="IPR000192">
    <property type="entry name" value="Aminotrans_V_dom"/>
</dbReference>
<keyword evidence="5" id="KW-0479">Metal-binding</keyword>
<evidence type="ECO:0000256" key="9">
    <source>
        <dbReference type="ARBA" id="ARBA00050776"/>
    </source>
</evidence>
<evidence type="ECO:0000256" key="3">
    <source>
        <dbReference type="ARBA" id="ARBA00012239"/>
    </source>
</evidence>
<dbReference type="RefSeq" id="WP_343955489.1">
    <property type="nucleotide sequence ID" value="NZ_BAAAMN010000003.1"/>
</dbReference>
<keyword evidence="7" id="KW-0408">Iron</keyword>
<keyword evidence="8" id="KW-0411">Iron-sulfur</keyword>
<reference evidence="12 13" key="1">
    <citation type="journal article" date="2019" name="Int. J. Syst. Evol. Microbiol.">
        <title>The Global Catalogue of Microorganisms (GCM) 10K type strain sequencing project: providing services to taxonomists for standard genome sequencing and annotation.</title>
        <authorList>
            <consortium name="The Broad Institute Genomics Platform"/>
            <consortium name="The Broad Institute Genome Sequencing Center for Infectious Disease"/>
            <person name="Wu L."/>
            <person name="Ma J."/>
        </authorList>
    </citation>
    <scope>NUCLEOTIDE SEQUENCE [LARGE SCALE GENOMIC DNA]</scope>
    <source>
        <strain evidence="12 13">JCM 13595</strain>
    </source>
</reference>
<evidence type="ECO:0000313" key="13">
    <source>
        <dbReference type="Proteomes" id="UP001501461"/>
    </source>
</evidence>
<dbReference type="PANTHER" id="PTHR11601">
    <property type="entry name" value="CYSTEINE DESULFURYLASE FAMILY MEMBER"/>
    <property type="match status" value="1"/>
</dbReference>
<dbReference type="EMBL" id="BAAAMN010000003">
    <property type="protein sequence ID" value="GAA2024709.1"/>
    <property type="molecule type" value="Genomic_DNA"/>
</dbReference>
<dbReference type="PIRSF" id="PIRSF005572">
    <property type="entry name" value="NifS"/>
    <property type="match status" value="1"/>
</dbReference>
<comment type="caution">
    <text evidence="12">The sequence shown here is derived from an EMBL/GenBank/DDBJ whole genome shotgun (WGS) entry which is preliminary data.</text>
</comment>
<name>A0ABN2TYZ7_9MICC</name>
<dbReference type="Gene3D" id="3.40.640.10">
    <property type="entry name" value="Type I PLP-dependent aspartate aminotransferase-like (Major domain)"/>
    <property type="match status" value="1"/>
</dbReference>
<evidence type="ECO:0000256" key="6">
    <source>
        <dbReference type="ARBA" id="ARBA00022898"/>
    </source>
</evidence>
<dbReference type="PANTHER" id="PTHR11601:SF34">
    <property type="entry name" value="CYSTEINE DESULFURASE"/>
    <property type="match status" value="1"/>
</dbReference>
<dbReference type="InterPro" id="IPR015421">
    <property type="entry name" value="PyrdxlP-dep_Trfase_major"/>
</dbReference>
<evidence type="ECO:0000256" key="8">
    <source>
        <dbReference type="ARBA" id="ARBA00023014"/>
    </source>
</evidence>
<comment type="cofactor">
    <cofactor evidence="1 10">
        <name>pyridoxal 5'-phosphate</name>
        <dbReference type="ChEBI" id="CHEBI:597326"/>
    </cofactor>
</comment>
<evidence type="ECO:0000256" key="2">
    <source>
        <dbReference type="ARBA" id="ARBA00006490"/>
    </source>
</evidence>
<comment type="catalytic activity">
    <reaction evidence="9">
        <text>(sulfur carrier)-H + L-cysteine = (sulfur carrier)-SH + L-alanine</text>
        <dbReference type="Rhea" id="RHEA:43892"/>
        <dbReference type="Rhea" id="RHEA-COMP:14737"/>
        <dbReference type="Rhea" id="RHEA-COMP:14739"/>
        <dbReference type="ChEBI" id="CHEBI:29917"/>
        <dbReference type="ChEBI" id="CHEBI:35235"/>
        <dbReference type="ChEBI" id="CHEBI:57972"/>
        <dbReference type="ChEBI" id="CHEBI:64428"/>
        <dbReference type="EC" id="2.8.1.7"/>
    </reaction>
</comment>
<evidence type="ECO:0000259" key="11">
    <source>
        <dbReference type="Pfam" id="PF00266"/>
    </source>
</evidence>
<evidence type="ECO:0000256" key="7">
    <source>
        <dbReference type="ARBA" id="ARBA00023004"/>
    </source>
</evidence>
<keyword evidence="4" id="KW-0808">Transferase</keyword>